<feature type="domain" description="Aldehyde dehydrogenase" evidence="3">
    <location>
        <begin position="6"/>
        <end position="399"/>
    </location>
</feature>
<sequence>MGGRFVEAADGASFEVENPATGEFFARAAQGSATDIDRALRAARCAFDEGPWPNMSPVERERVLHRLADLVEANAERLAAVETLDNGMPQGLARDGALPMGIQALRHYAGWPTKLTGDTVPLSAEGKWHAYTMREPGGVVGAICAWNFPVSMACGKLAPALAAGCTVVLKPAEQTPLSAILLAELVAEAGVPEGVVNIVTGFGREAGQALVYHPMADKISFTGSTATGRHILETKTKSLKRVTLELGGESPNMIFADADLEAAIPAAAMAFIGASGQVCVARSRLFIERSVFEEVSKGIAEFAAGLKVGNGADPETVIGPLVSQTQFDRVKGFLDLGSTEGARRLGGGTQGGYFVKPTVLADVDGQSRLMREEIFGPVVVATPFDVDDLSAAAALANDTFRSRPAHSFTAAGCRGRSST</sequence>
<dbReference type="RefSeq" id="WP_161349843.1">
    <property type="nucleotide sequence ID" value="NZ_WTUX01000003.1"/>
</dbReference>
<dbReference type="InterPro" id="IPR015590">
    <property type="entry name" value="Aldehyde_DH_dom"/>
</dbReference>
<dbReference type="InterPro" id="IPR016162">
    <property type="entry name" value="Ald_DH_N"/>
</dbReference>
<dbReference type="Proteomes" id="UP000467322">
    <property type="component" value="Unassembled WGS sequence"/>
</dbReference>
<organism evidence="4 5">
    <name type="scientific">Maritimibacter harenae</name>
    <dbReference type="NCBI Taxonomy" id="2606218"/>
    <lineage>
        <taxon>Bacteria</taxon>
        <taxon>Pseudomonadati</taxon>
        <taxon>Pseudomonadota</taxon>
        <taxon>Alphaproteobacteria</taxon>
        <taxon>Rhodobacterales</taxon>
        <taxon>Roseobacteraceae</taxon>
        <taxon>Maritimibacter</taxon>
    </lineage>
</organism>
<dbReference type="SUPFAM" id="SSF53720">
    <property type="entry name" value="ALDH-like"/>
    <property type="match status" value="1"/>
</dbReference>
<gene>
    <name evidence="4" type="ORF">GQE99_01490</name>
</gene>
<dbReference type="Pfam" id="PF00171">
    <property type="entry name" value="Aldedh"/>
    <property type="match status" value="1"/>
</dbReference>
<dbReference type="InterPro" id="IPR016161">
    <property type="entry name" value="Ald_DH/histidinol_DH"/>
</dbReference>
<dbReference type="InterPro" id="IPR016163">
    <property type="entry name" value="Ald_DH_C"/>
</dbReference>
<dbReference type="FunFam" id="3.40.605.10:FF:000007">
    <property type="entry name" value="NAD/NADP-dependent betaine aldehyde dehydrogenase"/>
    <property type="match status" value="1"/>
</dbReference>
<dbReference type="Gene3D" id="3.40.309.10">
    <property type="entry name" value="Aldehyde Dehydrogenase, Chain A, domain 2"/>
    <property type="match status" value="1"/>
</dbReference>
<comment type="caution">
    <text evidence="4">The sequence shown here is derived from an EMBL/GenBank/DDBJ whole genome shotgun (WGS) entry which is preliminary data.</text>
</comment>
<dbReference type="PANTHER" id="PTHR11699">
    <property type="entry name" value="ALDEHYDE DEHYDROGENASE-RELATED"/>
    <property type="match status" value="1"/>
</dbReference>
<proteinExistence type="inferred from homology"/>
<evidence type="ECO:0000259" key="3">
    <source>
        <dbReference type="Pfam" id="PF00171"/>
    </source>
</evidence>
<evidence type="ECO:0000313" key="4">
    <source>
        <dbReference type="EMBL" id="MZR11697.1"/>
    </source>
</evidence>
<dbReference type="Gene3D" id="3.40.605.10">
    <property type="entry name" value="Aldehyde Dehydrogenase, Chain A, domain 1"/>
    <property type="match status" value="1"/>
</dbReference>
<keyword evidence="5" id="KW-1185">Reference proteome</keyword>
<accession>A0A845M1V6</accession>
<comment type="similarity">
    <text evidence="1">Belongs to the aldehyde dehydrogenase family.</text>
</comment>
<protein>
    <submittedName>
        <fullName evidence="4">Aldehyde dehydrogenase family protein</fullName>
    </submittedName>
</protein>
<dbReference type="AlphaFoldDB" id="A0A845M1V6"/>
<evidence type="ECO:0000313" key="5">
    <source>
        <dbReference type="Proteomes" id="UP000467322"/>
    </source>
</evidence>
<dbReference type="EMBL" id="WTUX01000003">
    <property type="protein sequence ID" value="MZR11697.1"/>
    <property type="molecule type" value="Genomic_DNA"/>
</dbReference>
<name>A0A845M1V6_9RHOB</name>
<evidence type="ECO:0000256" key="1">
    <source>
        <dbReference type="ARBA" id="ARBA00009986"/>
    </source>
</evidence>
<keyword evidence="2" id="KW-0560">Oxidoreductase</keyword>
<reference evidence="4 5" key="1">
    <citation type="submission" date="2019-12" db="EMBL/GenBank/DDBJ databases">
        <title>Maritimibacter sp. nov. sp. isolated from sea sand.</title>
        <authorList>
            <person name="Kim J."/>
            <person name="Jeong S.E."/>
            <person name="Jung H.S."/>
            <person name="Jeon C.O."/>
        </authorList>
    </citation>
    <scope>NUCLEOTIDE SEQUENCE [LARGE SCALE GENOMIC DNA]</scope>
    <source>
        <strain evidence="4 5">DP07</strain>
    </source>
</reference>
<dbReference type="GO" id="GO:0016620">
    <property type="term" value="F:oxidoreductase activity, acting on the aldehyde or oxo group of donors, NAD or NADP as acceptor"/>
    <property type="evidence" value="ECO:0007669"/>
    <property type="project" value="InterPro"/>
</dbReference>
<evidence type="ECO:0000256" key="2">
    <source>
        <dbReference type="ARBA" id="ARBA00023002"/>
    </source>
</evidence>